<dbReference type="PANTHER" id="PTHR18870:SF9">
    <property type="entry name" value="PROTEIN TAG-278-RELATED"/>
    <property type="match status" value="1"/>
</dbReference>
<dbReference type="Proteomes" id="UP000193411">
    <property type="component" value="Unassembled WGS sequence"/>
</dbReference>
<evidence type="ECO:0000256" key="2">
    <source>
        <dbReference type="SAM" id="Coils"/>
    </source>
</evidence>
<organism evidence="4 5">
    <name type="scientific">Catenaria anguillulae PL171</name>
    <dbReference type="NCBI Taxonomy" id="765915"/>
    <lineage>
        <taxon>Eukaryota</taxon>
        <taxon>Fungi</taxon>
        <taxon>Fungi incertae sedis</taxon>
        <taxon>Blastocladiomycota</taxon>
        <taxon>Blastocladiomycetes</taxon>
        <taxon>Blastocladiales</taxon>
        <taxon>Catenariaceae</taxon>
        <taxon>Catenaria</taxon>
    </lineage>
</organism>
<gene>
    <name evidence="4" type="ORF">BCR44DRAFT_1436813</name>
</gene>
<dbReference type="OrthoDB" id="75801at2759"/>
<comment type="caution">
    <text evidence="4">The sequence shown here is derived from an EMBL/GenBank/DDBJ whole genome shotgun (WGS) entry which is preliminary data.</text>
</comment>
<name>A0A1Y2HI03_9FUNG</name>
<sequence>MTSQAERMASLQMELDETRGQLTASRARLDRLNSDNSTLQTALDKLTRDHESAIKELTAKIAQVESELTEAYETRLSELRSQHQRVSHEVRKDHEAQLRRLEIALSETSQVHAQKEAELRKELEQIRVQRDHIKVSLEAQLYVVEIDRLTRALEAAEVKYMHRESRPEDVEKMQRSEMEIERRDRAIMAMTDEINRLRLEVQSREDSLHRLFGNRPVVGVLNPNPKKTTPLGSRNALDSGFARAGALPPLSKTASVESVGSIRSVDAANKNQRRASSARPLTARNPS</sequence>
<evidence type="ECO:0000313" key="5">
    <source>
        <dbReference type="Proteomes" id="UP000193411"/>
    </source>
</evidence>
<evidence type="ECO:0000313" key="4">
    <source>
        <dbReference type="EMBL" id="ORZ34228.1"/>
    </source>
</evidence>
<keyword evidence="1 2" id="KW-0175">Coiled coil</keyword>
<dbReference type="AlphaFoldDB" id="A0A1Y2HI03"/>
<proteinExistence type="predicted"/>
<feature type="coiled-coil region" evidence="2">
    <location>
        <begin position="8"/>
        <end position="159"/>
    </location>
</feature>
<accession>A0A1Y2HI03</accession>
<evidence type="ECO:0000256" key="1">
    <source>
        <dbReference type="ARBA" id="ARBA00023054"/>
    </source>
</evidence>
<protein>
    <submittedName>
        <fullName evidence="4">Uncharacterized protein</fullName>
    </submittedName>
</protein>
<evidence type="ECO:0000256" key="3">
    <source>
        <dbReference type="SAM" id="MobiDB-lite"/>
    </source>
</evidence>
<dbReference type="PANTHER" id="PTHR18870">
    <property type="entry name" value="PROTEIN TAG-278-RELATED"/>
    <property type="match status" value="1"/>
</dbReference>
<keyword evidence="5" id="KW-1185">Reference proteome</keyword>
<dbReference type="EMBL" id="MCFL01000030">
    <property type="protein sequence ID" value="ORZ34228.1"/>
    <property type="molecule type" value="Genomic_DNA"/>
</dbReference>
<reference evidence="4 5" key="1">
    <citation type="submission" date="2016-07" db="EMBL/GenBank/DDBJ databases">
        <title>Pervasive Adenine N6-methylation of Active Genes in Fungi.</title>
        <authorList>
            <consortium name="DOE Joint Genome Institute"/>
            <person name="Mondo S.J."/>
            <person name="Dannebaum R.O."/>
            <person name="Kuo R.C."/>
            <person name="Labutti K."/>
            <person name="Haridas S."/>
            <person name="Kuo A."/>
            <person name="Salamov A."/>
            <person name="Ahrendt S.R."/>
            <person name="Lipzen A."/>
            <person name="Sullivan W."/>
            <person name="Andreopoulos W.B."/>
            <person name="Clum A."/>
            <person name="Lindquist E."/>
            <person name="Daum C."/>
            <person name="Ramamoorthy G.K."/>
            <person name="Gryganskyi A."/>
            <person name="Culley D."/>
            <person name="Magnuson J.K."/>
            <person name="James T.Y."/>
            <person name="O'Malley M.A."/>
            <person name="Stajich J.E."/>
            <person name="Spatafora J.W."/>
            <person name="Visel A."/>
            <person name="Grigoriev I.V."/>
        </authorList>
    </citation>
    <scope>NUCLEOTIDE SEQUENCE [LARGE SCALE GENOMIC DNA]</scope>
    <source>
        <strain evidence="4 5">PL171</strain>
    </source>
</reference>
<feature type="region of interest" description="Disordered" evidence="3">
    <location>
        <begin position="243"/>
        <end position="287"/>
    </location>
</feature>